<organism evidence="2 3">
    <name type="scientific">Kineosporia mesophila</name>
    <dbReference type="NCBI Taxonomy" id="566012"/>
    <lineage>
        <taxon>Bacteria</taxon>
        <taxon>Bacillati</taxon>
        <taxon>Actinomycetota</taxon>
        <taxon>Actinomycetes</taxon>
        <taxon>Kineosporiales</taxon>
        <taxon>Kineosporiaceae</taxon>
        <taxon>Kineosporia</taxon>
    </lineage>
</organism>
<dbReference type="Proteomes" id="UP001501074">
    <property type="component" value="Unassembled WGS sequence"/>
</dbReference>
<sequence length="96" mass="10580">MPRFEVDSVQVVQASAAVQASAQQIGTEVDRMMRHLVQLQGSWSGSAATSFQSVVGDWRVTQERVRVALEQIQAALAQAGRQYQEVEDAAVRMFTV</sequence>
<accession>A0ABP7AGP3</accession>
<keyword evidence="3" id="KW-1185">Reference proteome</keyword>
<dbReference type="EMBL" id="BAAAZO010000011">
    <property type="protein sequence ID" value="GAA3631862.1"/>
    <property type="molecule type" value="Genomic_DNA"/>
</dbReference>
<dbReference type="RefSeq" id="WP_231484025.1">
    <property type="nucleotide sequence ID" value="NZ_BAAAZO010000011.1"/>
</dbReference>
<reference evidence="3" key="1">
    <citation type="journal article" date="2019" name="Int. J. Syst. Evol. Microbiol.">
        <title>The Global Catalogue of Microorganisms (GCM) 10K type strain sequencing project: providing services to taxonomists for standard genome sequencing and annotation.</title>
        <authorList>
            <consortium name="The Broad Institute Genomics Platform"/>
            <consortium name="The Broad Institute Genome Sequencing Center for Infectious Disease"/>
            <person name="Wu L."/>
            <person name="Ma J."/>
        </authorList>
    </citation>
    <scope>NUCLEOTIDE SEQUENCE [LARGE SCALE GENOMIC DNA]</scope>
    <source>
        <strain evidence="3">JCM 16902</strain>
    </source>
</reference>
<name>A0ABP7AGP3_9ACTN</name>
<gene>
    <name evidence="2" type="ORF">GCM10022223_57460</name>
</gene>
<evidence type="ECO:0000313" key="3">
    <source>
        <dbReference type="Proteomes" id="UP001501074"/>
    </source>
</evidence>
<protein>
    <recommendedName>
        <fullName evidence="1">ESAT-6-like protein</fullName>
    </recommendedName>
</protein>
<dbReference type="InterPro" id="IPR010310">
    <property type="entry name" value="T7SS_ESAT-6-like"/>
</dbReference>
<proteinExistence type="inferred from homology"/>
<evidence type="ECO:0000313" key="2">
    <source>
        <dbReference type="EMBL" id="GAA3631862.1"/>
    </source>
</evidence>
<dbReference type="InterPro" id="IPR036689">
    <property type="entry name" value="ESAT-6-like_sf"/>
</dbReference>
<dbReference type="Pfam" id="PF06013">
    <property type="entry name" value="WXG100"/>
    <property type="match status" value="1"/>
</dbReference>
<comment type="similarity">
    <text evidence="1">Belongs to the WXG100 family.</text>
</comment>
<evidence type="ECO:0000256" key="1">
    <source>
        <dbReference type="RuleBase" id="RU362001"/>
    </source>
</evidence>
<dbReference type="Gene3D" id="1.10.287.1060">
    <property type="entry name" value="ESAT-6-like"/>
    <property type="match status" value="1"/>
</dbReference>
<dbReference type="SUPFAM" id="SSF140453">
    <property type="entry name" value="EsxAB dimer-like"/>
    <property type="match status" value="1"/>
</dbReference>
<comment type="caution">
    <text evidence="2">The sequence shown here is derived from an EMBL/GenBank/DDBJ whole genome shotgun (WGS) entry which is preliminary data.</text>
</comment>
<dbReference type="NCBIfam" id="TIGR03930">
    <property type="entry name" value="WXG100_ESAT6"/>
    <property type="match status" value="1"/>
</dbReference>